<comment type="caution">
    <text evidence="1">The sequence shown here is derived from an EMBL/GenBank/DDBJ whole genome shotgun (WGS) entry which is preliminary data.</text>
</comment>
<dbReference type="RefSeq" id="WP_036049092.1">
    <property type="nucleotide sequence ID" value="NZ_CADEVY010000003.1"/>
</dbReference>
<evidence type="ECO:0000313" key="1">
    <source>
        <dbReference type="EMBL" id="KGC18147.1"/>
    </source>
</evidence>
<dbReference type="AlphaFoldDB" id="A0AAW3FBZ5"/>
<name>A0AAW3FBZ5_BURGA</name>
<sequence>MGDFASYSTYVPTDDSVTLNTGPKATLVGGVTSIVLSGNESVASDSSYGSVSASDLSAFDGNDWRSTARDRMGLPTNNITADSVVNLAGMNGRVGDFVKAGVLRETPDGFVLASEGAPDVTQEGAEEANPDAASMPEEVAQGVDKAVEPFDDSTLDAGLAIGIAAATGDMTVEDIVSGVAQRSGMEPSDAAQRVQFVIDAYQTQADDYLTRNGLGAEELPAFYAWAKQSGNKAALTAAIQQQAYGRDMSGYKPLITSFMQSVAPTLSALDANGYERKGNLVLIDGKWMDVKAAARAGLI</sequence>
<dbReference type="KEGG" id="bgo:BM43_1066"/>
<evidence type="ECO:0000313" key="2">
    <source>
        <dbReference type="Proteomes" id="UP000029590"/>
    </source>
</evidence>
<gene>
    <name evidence="1" type="ORF">DM48_4579</name>
</gene>
<dbReference type="EMBL" id="JPGG01000015">
    <property type="protein sequence ID" value="KGC18147.1"/>
    <property type="molecule type" value="Genomic_DNA"/>
</dbReference>
<reference evidence="1 2" key="1">
    <citation type="submission" date="2014-04" db="EMBL/GenBank/DDBJ databases">
        <authorList>
            <person name="Bishop-Lilly K.A."/>
            <person name="Broomall S.M."/>
            <person name="Chain P.S."/>
            <person name="Chertkov O."/>
            <person name="Coyne S.R."/>
            <person name="Daligault H.E."/>
            <person name="Davenport K.W."/>
            <person name="Erkkila T."/>
            <person name="Frey K.G."/>
            <person name="Gibbons H.S."/>
            <person name="Gu W."/>
            <person name="Jaissle J."/>
            <person name="Johnson S.L."/>
            <person name="Koroleva G.I."/>
            <person name="Ladner J.T."/>
            <person name="Lo C.-C."/>
            <person name="Minogue T.D."/>
            <person name="Munk C."/>
            <person name="Palacios G.F."/>
            <person name="Redden C.L."/>
            <person name="Rosenzweig C.N."/>
            <person name="Scholz M.B."/>
            <person name="Teshima H."/>
            <person name="Xu Y."/>
        </authorList>
    </citation>
    <scope>NUCLEOTIDE SEQUENCE [LARGE SCALE GENOMIC DNA]</scope>
    <source>
        <strain evidence="2">gladioli</strain>
    </source>
</reference>
<protein>
    <submittedName>
        <fullName evidence="1">Uncharacterized protein</fullName>
    </submittedName>
</protein>
<accession>A0AAW3FBZ5</accession>
<dbReference type="Proteomes" id="UP000029590">
    <property type="component" value="Unassembled WGS sequence"/>
</dbReference>
<organism evidence="1 2">
    <name type="scientific">Burkholderia gladioli</name>
    <name type="common">Pseudomonas marginata</name>
    <name type="synonym">Phytomonas marginata</name>
    <dbReference type="NCBI Taxonomy" id="28095"/>
    <lineage>
        <taxon>Bacteria</taxon>
        <taxon>Pseudomonadati</taxon>
        <taxon>Pseudomonadota</taxon>
        <taxon>Betaproteobacteria</taxon>
        <taxon>Burkholderiales</taxon>
        <taxon>Burkholderiaceae</taxon>
        <taxon>Burkholderia</taxon>
    </lineage>
</organism>
<proteinExistence type="predicted"/>